<accession>A0ABM9GKG7</accession>
<organism evidence="1 2">
    <name type="scientific">Pseudoalteromonas holothuriae</name>
    <dbReference type="NCBI Taxonomy" id="2963714"/>
    <lineage>
        <taxon>Bacteria</taxon>
        <taxon>Pseudomonadati</taxon>
        <taxon>Pseudomonadota</taxon>
        <taxon>Gammaproteobacteria</taxon>
        <taxon>Alteromonadales</taxon>
        <taxon>Pseudoalteromonadaceae</taxon>
        <taxon>Pseudoalteromonas</taxon>
    </lineage>
</organism>
<reference evidence="1 2" key="1">
    <citation type="submission" date="2022-07" db="EMBL/GenBank/DDBJ databases">
        <authorList>
            <person name="Criscuolo A."/>
        </authorList>
    </citation>
    <scope>NUCLEOTIDE SEQUENCE [LARGE SCALE GENOMIC DNA]</scope>
    <source>
        <strain evidence="2">CIP 111951</strain>
    </source>
</reference>
<gene>
    <name evidence="1" type="ORF">PSECIP111951_02183</name>
</gene>
<evidence type="ECO:0000313" key="2">
    <source>
        <dbReference type="Proteomes" id="UP001152485"/>
    </source>
</evidence>
<name>A0ABM9GKG7_9GAMM</name>
<protein>
    <submittedName>
        <fullName evidence="1">Uncharacterized protein</fullName>
    </submittedName>
</protein>
<evidence type="ECO:0000313" key="1">
    <source>
        <dbReference type="EMBL" id="CAH9060006.1"/>
    </source>
</evidence>
<proteinExistence type="predicted"/>
<dbReference type="Proteomes" id="UP001152485">
    <property type="component" value="Unassembled WGS sequence"/>
</dbReference>
<sequence>MCQQAIETELAKPSKPNWMLKRLAGPLITHAKNWQELVKLQAWIAKEPRDFLTIAKVCFEHKELLDTEYWLEKARSGASKNDLIACELAIKVSIVHSRVY</sequence>
<comment type="caution">
    <text evidence="1">The sequence shown here is derived from an EMBL/GenBank/DDBJ whole genome shotgun (WGS) entry which is preliminary data.</text>
</comment>
<dbReference type="EMBL" id="CAMAPD010000009">
    <property type="protein sequence ID" value="CAH9060006.1"/>
    <property type="molecule type" value="Genomic_DNA"/>
</dbReference>